<reference evidence="1 2" key="1">
    <citation type="submission" date="2018-06" db="EMBL/GenBank/DDBJ databases">
        <authorList>
            <consortium name="Pathogen Informatics"/>
            <person name="Doyle S."/>
        </authorList>
    </citation>
    <scope>NUCLEOTIDE SEQUENCE [LARGE SCALE GENOMIC DNA]</scope>
    <source>
        <strain evidence="2">NCTC 10815</strain>
    </source>
</reference>
<sequence length="86" mass="9685">MIIAQSQKGKMLDIASESGLIKLTLNPVYQQARLKIHAPHGHIASDLLWSKNAKQPVINLRTKDGEIKVLEKISKIKNSDDIHRCF</sequence>
<dbReference type="Proteomes" id="UP000254879">
    <property type="component" value="Unassembled WGS sequence"/>
</dbReference>
<gene>
    <name evidence="1" type="ORF">NCTC10815_01368</name>
</gene>
<protein>
    <submittedName>
        <fullName evidence="1">Uncharacterized protein</fullName>
    </submittedName>
</protein>
<dbReference type="RefSeq" id="WP_115345837.1">
    <property type="nucleotide sequence ID" value="NZ_UGPG01000001.1"/>
</dbReference>
<proteinExistence type="predicted"/>
<evidence type="ECO:0000313" key="1">
    <source>
        <dbReference type="EMBL" id="STY44052.1"/>
    </source>
</evidence>
<accession>A0A378MFB5</accession>
<dbReference type="EMBL" id="UGPG01000001">
    <property type="protein sequence ID" value="STY44052.1"/>
    <property type="molecule type" value="Genomic_DNA"/>
</dbReference>
<dbReference type="AlphaFoldDB" id="A0A378MFB5"/>
<organism evidence="1 2">
    <name type="scientific">Listeria grayi</name>
    <name type="common">Listeria murrayi</name>
    <dbReference type="NCBI Taxonomy" id="1641"/>
    <lineage>
        <taxon>Bacteria</taxon>
        <taxon>Bacillati</taxon>
        <taxon>Bacillota</taxon>
        <taxon>Bacilli</taxon>
        <taxon>Bacillales</taxon>
        <taxon>Listeriaceae</taxon>
        <taxon>Listeria</taxon>
    </lineage>
</organism>
<evidence type="ECO:0000313" key="2">
    <source>
        <dbReference type="Proteomes" id="UP000254879"/>
    </source>
</evidence>
<name>A0A378MFB5_LISGR</name>